<evidence type="ECO:0000313" key="6">
    <source>
        <dbReference type="Proteomes" id="UP000245639"/>
    </source>
</evidence>
<dbReference type="PANTHER" id="PTHR30023">
    <property type="entry name" value="D-ALANYL-D-ALANINE CARBOXYPEPTIDASE"/>
    <property type="match status" value="1"/>
</dbReference>
<evidence type="ECO:0000313" key="5">
    <source>
        <dbReference type="EMBL" id="PVZ12991.1"/>
    </source>
</evidence>
<feature type="transmembrane region" description="Helical" evidence="4">
    <location>
        <begin position="23"/>
        <end position="44"/>
    </location>
</feature>
<comment type="similarity">
    <text evidence="1">Belongs to the peptidase S13 family.</text>
</comment>
<dbReference type="GO" id="GO:0006508">
    <property type="term" value="P:proteolysis"/>
    <property type="evidence" value="ECO:0007669"/>
    <property type="project" value="InterPro"/>
</dbReference>
<keyword evidence="4" id="KW-1133">Transmembrane helix</keyword>
<dbReference type="InterPro" id="IPR000667">
    <property type="entry name" value="Peptidase_S13"/>
</dbReference>
<dbReference type="SUPFAM" id="SSF56601">
    <property type="entry name" value="beta-lactamase/transpeptidase-like"/>
    <property type="match status" value="1"/>
</dbReference>
<dbReference type="RefSeq" id="WP_165825564.1">
    <property type="nucleotide sequence ID" value="NZ_QEKW01000002.1"/>
</dbReference>
<dbReference type="AlphaFoldDB" id="A0A2U1FLD8"/>
<evidence type="ECO:0000256" key="3">
    <source>
        <dbReference type="SAM" id="MobiDB-lite"/>
    </source>
</evidence>
<dbReference type="Proteomes" id="UP000245639">
    <property type="component" value="Unassembled WGS sequence"/>
</dbReference>
<dbReference type="PRINTS" id="PR00922">
    <property type="entry name" value="DADACBPTASE3"/>
</dbReference>
<evidence type="ECO:0000256" key="4">
    <source>
        <dbReference type="SAM" id="Phobius"/>
    </source>
</evidence>
<evidence type="ECO:0000256" key="2">
    <source>
        <dbReference type="ARBA" id="ARBA00022801"/>
    </source>
</evidence>
<dbReference type="Pfam" id="PF02113">
    <property type="entry name" value="Peptidase_S13"/>
    <property type="match status" value="2"/>
</dbReference>
<dbReference type="PANTHER" id="PTHR30023:SF0">
    <property type="entry name" value="PENICILLIN-SENSITIVE CARBOXYPEPTIDASE A"/>
    <property type="match status" value="1"/>
</dbReference>
<keyword evidence="4" id="KW-0812">Transmembrane</keyword>
<comment type="caution">
    <text evidence="5">The sequence shown here is derived from an EMBL/GenBank/DDBJ whole genome shotgun (WGS) entry which is preliminary data.</text>
</comment>
<proteinExistence type="inferred from homology"/>
<reference evidence="5 6" key="1">
    <citation type="submission" date="2018-04" db="EMBL/GenBank/DDBJ databases">
        <title>Genomic Encyclopedia of Type Strains, Phase IV (KMG-IV): sequencing the most valuable type-strain genomes for metagenomic binning, comparative biology and taxonomic classification.</title>
        <authorList>
            <person name="Goeker M."/>
        </authorList>
    </citation>
    <scope>NUCLEOTIDE SEQUENCE [LARGE SCALE GENOMIC DNA]</scope>
    <source>
        <strain evidence="5 6">DSM 45771</strain>
    </source>
</reference>
<name>A0A2U1FLD8_9PSEU</name>
<dbReference type="InterPro" id="IPR012338">
    <property type="entry name" value="Beta-lactam/transpept-like"/>
</dbReference>
<dbReference type="Gene3D" id="3.40.710.10">
    <property type="entry name" value="DD-peptidase/beta-lactamase superfamily"/>
    <property type="match status" value="2"/>
</dbReference>
<organism evidence="5 6">
    <name type="scientific">Actinomycetospora cinnamomea</name>
    <dbReference type="NCBI Taxonomy" id="663609"/>
    <lineage>
        <taxon>Bacteria</taxon>
        <taxon>Bacillati</taxon>
        <taxon>Actinomycetota</taxon>
        <taxon>Actinomycetes</taxon>
        <taxon>Pseudonocardiales</taxon>
        <taxon>Pseudonocardiaceae</taxon>
        <taxon>Actinomycetospora</taxon>
    </lineage>
</organism>
<keyword evidence="6" id="KW-1185">Reference proteome</keyword>
<keyword evidence="5" id="KW-0645">Protease</keyword>
<accession>A0A2U1FLD8</accession>
<dbReference type="GO" id="GO:0000270">
    <property type="term" value="P:peptidoglycan metabolic process"/>
    <property type="evidence" value="ECO:0007669"/>
    <property type="project" value="TreeGrafter"/>
</dbReference>
<keyword evidence="2" id="KW-0378">Hydrolase</keyword>
<dbReference type="EMBL" id="QEKW01000002">
    <property type="protein sequence ID" value="PVZ12991.1"/>
    <property type="molecule type" value="Genomic_DNA"/>
</dbReference>
<sequence length="488" mass="48328">MSGHGHRADPGGSSAVHRWGRRLLAVVVTVVLLGGLGVGTALSAPSLARSVGLPVALVGGEAADPPEPATPRPRLAAVSPDAPAPTTSGLAAALDARVAALGDVTGSVVDPATGQTLWSRRPNEPQVPASVTKLLTGAAALLRLDPTMRWTTTVVAGPTPDSVVLVGGGDPTLSSLPAGRATVYPDAARLDDLVAAVSAARAGQPAVRRVYVDVSYYVNGGGNGVAPGWDPTDVAAGFVAPIVPVMLDGGRSDPTVLDVPRTATPATDAARELGARLARGGAAPIATVGTAPPGAPVLGQVVSPPVTELVRTALQNSDNVLAEALGREVARAVGEPTTFDGAARAVTRVLGEAGIDTTGVTLADTSGLSVNDRVPATALSGVLAPAAAPSGADPRTAALRPLLDGLPVAGGGGTLADRYTPGTPAADGRGWVRAKTGTLTAANALAGVVETADGRVLAFSFMSNGIDPGTARPRLDALAAALHACGCR</sequence>
<gene>
    <name evidence="5" type="ORF">C8D89_102139</name>
</gene>
<protein>
    <submittedName>
        <fullName evidence="5">D-alanyl-D-alanine carboxypeptidase/D-alanyl-D-alanine-endopeptidase (Penicillin-binding protein 4)</fullName>
    </submittedName>
</protein>
<evidence type="ECO:0000256" key="1">
    <source>
        <dbReference type="ARBA" id="ARBA00006096"/>
    </source>
</evidence>
<dbReference type="GO" id="GO:0004185">
    <property type="term" value="F:serine-type carboxypeptidase activity"/>
    <property type="evidence" value="ECO:0007669"/>
    <property type="project" value="InterPro"/>
</dbReference>
<keyword evidence="4" id="KW-0472">Membrane</keyword>
<feature type="region of interest" description="Disordered" evidence="3">
    <location>
        <begin position="62"/>
        <end position="83"/>
    </location>
</feature>
<dbReference type="NCBIfam" id="TIGR00666">
    <property type="entry name" value="PBP4"/>
    <property type="match status" value="1"/>
</dbReference>
<keyword evidence="5" id="KW-0121">Carboxypeptidase</keyword>